<evidence type="ECO:0000313" key="2">
    <source>
        <dbReference type="Proteomes" id="UP000316079"/>
    </source>
</evidence>
<dbReference type="EMBL" id="SRMA01025597">
    <property type="protein sequence ID" value="TRY92832.1"/>
    <property type="molecule type" value="Genomic_DNA"/>
</dbReference>
<gene>
    <name evidence="1" type="ORF">DNTS_024896</name>
</gene>
<evidence type="ECO:0000313" key="1">
    <source>
        <dbReference type="EMBL" id="TRY92832.1"/>
    </source>
</evidence>
<name>A0A553QS94_9TELE</name>
<comment type="caution">
    <text evidence="1">The sequence shown here is derived from an EMBL/GenBank/DDBJ whole genome shotgun (WGS) entry which is preliminary data.</text>
</comment>
<reference evidence="1 2" key="1">
    <citation type="journal article" date="2019" name="Sci. Data">
        <title>Hybrid genome assembly and annotation of Danionella translucida.</title>
        <authorList>
            <person name="Kadobianskyi M."/>
            <person name="Schulze L."/>
            <person name="Schuelke M."/>
            <person name="Judkewitz B."/>
        </authorList>
    </citation>
    <scope>NUCLEOTIDE SEQUENCE [LARGE SCALE GENOMIC DNA]</scope>
    <source>
        <strain evidence="1 2">Bolton</strain>
    </source>
</reference>
<dbReference type="Proteomes" id="UP000316079">
    <property type="component" value="Unassembled WGS sequence"/>
</dbReference>
<sequence>MGDRGSNPGWDIRQHECYGYSIVMMLPSFTWETGVRILDGAYDNMNAMPSLSLLMLHGSLAAAAPA</sequence>
<protein>
    <submittedName>
        <fullName evidence="1">Uncharacterized protein</fullName>
    </submittedName>
</protein>
<accession>A0A553QS94</accession>
<dbReference type="AlphaFoldDB" id="A0A553QS94"/>
<proteinExistence type="predicted"/>
<keyword evidence="2" id="KW-1185">Reference proteome</keyword>
<organism evidence="1 2">
    <name type="scientific">Danionella cerebrum</name>
    <dbReference type="NCBI Taxonomy" id="2873325"/>
    <lineage>
        <taxon>Eukaryota</taxon>
        <taxon>Metazoa</taxon>
        <taxon>Chordata</taxon>
        <taxon>Craniata</taxon>
        <taxon>Vertebrata</taxon>
        <taxon>Euteleostomi</taxon>
        <taxon>Actinopterygii</taxon>
        <taxon>Neopterygii</taxon>
        <taxon>Teleostei</taxon>
        <taxon>Ostariophysi</taxon>
        <taxon>Cypriniformes</taxon>
        <taxon>Danionidae</taxon>
        <taxon>Danioninae</taxon>
        <taxon>Danionella</taxon>
    </lineage>
</organism>